<protein>
    <submittedName>
        <fullName evidence="5">AraC family transcriptional regulator</fullName>
    </submittedName>
</protein>
<gene>
    <name evidence="5" type="ORF">KDA_72920</name>
</gene>
<dbReference type="RefSeq" id="WP_126631738.1">
    <property type="nucleotide sequence ID" value="NZ_BIFT01000002.1"/>
</dbReference>
<evidence type="ECO:0000256" key="2">
    <source>
        <dbReference type="ARBA" id="ARBA00023125"/>
    </source>
</evidence>
<dbReference type="PROSITE" id="PS01124">
    <property type="entry name" value="HTH_ARAC_FAMILY_2"/>
    <property type="match status" value="1"/>
</dbReference>
<dbReference type="AlphaFoldDB" id="A0A402BKC5"/>
<reference evidence="6" key="1">
    <citation type="submission" date="2018-12" db="EMBL/GenBank/DDBJ databases">
        <title>Tengunoibacter tsumagoiensis gen. nov., sp. nov., Dictyobacter kobayashii sp. nov., D. alpinus sp. nov., and D. joshuensis sp. nov. and description of Dictyobacteraceae fam. nov. within the order Ktedonobacterales isolated from Tengu-no-mugimeshi.</title>
        <authorList>
            <person name="Wang C.M."/>
            <person name="Zheng Y."/>
            <person name="Sakai Y."/>
            <person name="Toyoda A."/>
            <person name="Minakuchi Y."/>
            <person name="Abe K."/>
            <person name="Yokota A."/>
            <person name="Yabe S."/>
        </authorList>
    </citation>
    <scope>NUCLEOTIDE SEQUENCE [LARGE SCALE GENOMIC DNA]</scope>
    <source>
        <strain evidence="6">Uno16</strain>
    </source>
</reference>
<evidence type="ECO:0000256" key="1">
    <source>
        <dbReference type="ARBA" id="ARBA00023015"/>
    </source>
</evidence>
<dbReference type="SMART" id="SM00342">
    <property type="entry name" value="HTH_ARAC"/>
    <property type="match status" value="1"/>
</dbReference>
<keyword evidence="6" id="KW-1185">Reference proteome</keyword>
<dbReference type="InterPro" id="IPR020449">
    <property type="entry name" value="Tscrpt_reg_AraC-type_HTH"/>
</dbReference>
<evidence type="ECO:0000313" key="5">
    <source>
        <dbReference type="EMBL" id="GCE31808.1"/>
    </source>
</evidence>
<proteinExistence type="predicted"/>
<feature type="domain" description="HTH araC/xylS-type" evidence="4">
    <location>
        <begin position="200"/>
        <end position="298"/>
    </location>
</feature>
<dbReference type="GO" id="GO:0043565">
    <property type="term" value="F:sequence-specific DNA binding"/>
    <property type="evidence" value="ECO:0007669"/>
    <property type="project" value="InterPro"/>
</dbReference>
<dbReference type="OrthoDB" id="632644at2"/>
<dbReference type="PANTHER" id="PTHR43280:SF32">
    <property type="entry name" value="TRANSCRIPTIONAL REGULATORY PROTEIN"/>
    <property type="match status" value="1"/>
</dbReference>
<dbReference type="PRINTS" id="PR00032">
    <property type="entry name" value="HTHARAC"/>
</dbReference>
<keyword evidence="2" id="KW-0238">DNA-binding</keyword>
<sequence>MQRRKHILHFDDINHSHEVMGFTGRTDLPDFHVYTLEETYPSTRKVMPPYTFRFYCLMLLEENSHDAVIDLNTNHLNGPANAMFFQPPGHVSAWIRGEEQRGFLLYFQPEFLSHHHIPLMEEFPFFRPTEINMLPLTNEEKVALRDHFVRLERTFKNQHHPYRVAMLQALLLALLFDCKGLYEGYQERQKYLSIPASLATQFLQALEQHYLTLRTVQAYADLLHVTPNHLSQAVSKEIGRKAYALITDRVLLEAKKLLYYTDLNVGEVANYLGFEEPTHFTRLFKRQFALTPLEYRQQAFKKQV</sequence>
<dbReference type="Proteomes" id="UP000287171">
    <property type="component" value="Unassembled WGS sequence"/>
</dbReference>
<accession>A0A402BKC5</accession>
<dbReference type="PANTHER" id="PTHR43280">
    <property type="entry name" value="ARAC-FAMILY TRANSCRIPTIONAL REGULATOR"/>
    <property type="match status" value="1"/>
</dbReference>
<keyword evidence="1" id="KW-0805">Transcription regulation</keyword>
<evidence type="ECO:0000259" key="4">
    <source>
        <dbReference type="PROSITE" id="PS01124"/>
    </source>
</evidence>
<evidence type="ECO:0000256" key="3">
    <source>
        <dbReference type="ARBA" id="ARBA00023163"/>
    </source>
</evidence>
<name>A0A402BKC5_9CHLR</name>
<dbReference type="Pfam" id="PF12833">
    <property type="entry name" value="HTH_18"/>
    <property type="match status" value="1"/>
</dbReference>
<comment type="caution">
    <text evidence="5">The sequence shown here is derived from an EMBL/GenBank/DDBJ whole genome shotgun (WGS) entry which is preliminary data.</text>
</comment>
<dbReference type="SUPFAM" id="SSF46689">
    <property type="entry name" value="Homeodomain-like"/>
    <property type="match status" value="1"/>
</dbReference>
<dbReference type="Gene3D" id="1.10.10.60">
    <property type="entry name" value="Homeodomain-like"/>
    <property type="match status" value="1"/>
</dbReference>
<dbReference type="InterPro" id="IPR018060">
    <property type="entry name" value="HTH_AraC"/>
</dbReference>
<organism evidence="5 6">
    <name type="scientific">Dictyobacter alpinus</name>
    <dbReference type="NCBI Taxonomy" id="2014873"/>
    <lineage>
        <taxon>Bacteria</taxon>
        <taxon>Bacillati</taxon>
        <taxon>Chloroflexota</taxon>
        <taxon>Ktedonobacteria</taxon>
        <taxon>Ktedonobacterales</taxon>
        <taxon>Dictyobacteraceae</taxon>
        <taxon>Dictyobacter</taxon>
    </lineage>
</organism>
<keyword evidence="3" id="KW-0804">Transcription</keyword>
<dbReference type="GO" id="GO:0003700">
    <property type="term" value="F:DNA-binding transcription factor activity"/>
    <property type="evidence" value="ECO:0007669"/>
    <property type="project" value="InterPro"/>
</dbReference>
<dbReference type="InterPro" id="IPR009057">
    <property type="entry name" value="Homeodomain-like_sf"/>
</dbReference>
<dbReference type="EMBL" id="BIFT01000002">
    <property type="protein sequence ID" value="GCE31808.1"/>
    <property type="molecule type" value="Genomic_DNA"/>
</dbReference>
<evidence type="ECO:0000313" key="6">
    <source>
        <dbReference type="Proteomes" id="UP000287171"/>
    </source>
</evidence>